<keyword evidence="17" id="KW-0843">Virulence</keyword>
<proteinExistence type="predicted"/>
<reference evidence="25" key="1">
    <citation type="submission" date="2018-06" db="EMBL/GenBank/DDBJ databases">
        <authorList>
            <person name="Zhirakovskaya E."/>
        </authorList>
    </citation>
    <scope>NUCLEOTIDE SEQUENCE</scope>
</reference>
<dbReference type="InterPro" id="IPR005467">
    <property type="entry name" value="His_kinase_dom"/>
</dbReference>
<evidence type="ECO:0000256" key="20">
    <source>
        <dbReference type="ARBA" id="ARBA00041776"/>
    </source>
</evidence>
<dbReference type="PANTHER" id="PTHR44936">
    <property type="entry name" value="SENSOR PROTEIN CREC"/>
    <property type="match status" value="1"/>
</dbReference>
<dbReference type="EMBL" id="UOEK01000344">
    <property type="protein sequence ID" value="VAW06258.1"/>
    <property type="molecule type" value="Genomic_DNA"/>
</dbReference>
<keyword evidence="12" id="KW-0067">ATP-binding</keyword>
<dbReference type="SUPFAM" id="SSF158472">
    <property type="entry name" value="HAMP domain-like"/>
    <property type="match status" value="1"/>
</dbReference>
<dbReference type="PROSITE" id="PS50885">
    <property type="entry name" value="HAMP"/>
    <property type="match status" value="1"/>
</dbReference>
<evidence type="ECO:0000313" key="25">
    <source>
        <dbReference type="EMBL" id="VAW06258.1"/>
    </source>
</evidence>
<evidence type="ECO:0000256" key="4">
    <source>
        <dbReference type="ARBA" id="ARBA00004651"/>
    </source>
</evidence>
<evidence type="ECO:0000256" key="16">
    <source>
        <dbReference type="ARBA" id="ARBA00023016"/>
    </source>
</evidence>
<dbReference type="InterPro" id="IPR003660">
    <property type="entry name" value="HAMP_dom"/>
</dbReference>
<dbReference type="EC" id="2.7.13.3" evidence="5"/>
<comment type="cofactor">
    <cofactor evidence="3">
        <name>Mg(2+)</name>
        <dbReference type="ChEBI" id="CHEBI:18420"/>
    </cofactor>
</comment>
<name>A0A3B0SLE1_9ZZZZ</name>
<feature type="domain" description="Histidine kinase" evidence="23">
    <location>
        <begin position="134"/>
        <end position="346"/>
    </location>
</feature>
<sequence length="354" mass="37479">VVRLSRRLRSLRTGVVLLAGASVGIVVAAAAATAKLMFIAVHDLQLLIVVLTFGLALGLILAVTLVRPLTEDLRRLEQAARRVGRGDLGTSTGVIRPDELGQTASAFDAMVAELATVDRERRNLERERQEFLAAIGHDLRTPLAALQAAVEALEDGVAADPARYLRSMRCDVDALRHLVEDLFTLSTIEAGRYAITLHSTDLGELIDETIDALHPTASSAGVTLSAPNAATLRISADDDALRRVLRNLVQNAIRYAGENGTVTVEAYVVGATVCVAVCDSGPGFPDDFVGRAFDSFSMVDTSRRRESGGAGLGLAIARGLIEGHGGTIEAFPGPGGRVEFRLPILADLQMVSPG</sequence>
<dbReference type="Gene3D" id="6.10.340.10">
    <property type="match status" value="1"/>
</dbReference>
<evidence type="ECO:0000256" key="22">
    <source>
        <dbReference type="SAM" id="Phobius"/>
    </source>
</evidence>
<evidence type="ECO:0000256" key="2">
    <source>
        <dbReference type="ARBA" id="ARBA00001936"/>
    </source>
</evidence>
<keyword evidence="8" id="KW-0808">Transferase</keyword>
<evidence type="ECO:0000256" key="10">
    <source>
        <dbReference type="ARBA" id="ARBA00022777"/>
    </source>
</evidence>
<evidence type="ECO:0000256" key="11">
    <source>
        <dbReference type="ARBA" id="ARBA00022801"/>
    </source>
</evidence>
<feature type="coiled-coil region" evidence="21">
    <location>
        <begin position="107"/>
        <end position="134"/>
    </location>
</feature>
<dbReference type="InterPro" id="IPR004358">
    <property type="entry name" value="Sig_transdc_His_kin-like_C"/>
</dbReference>
<evidence type="ECO:0000256" key="9">
    <source>
        <dbReference type="ARBA" id="ARBA00022741"/>
    </source>
</evidence>
<dbReference type="InterPro" id="IPR003661">
    <property type="entry name" value="HisK_dim/P_dom"/>
</dbReference>
<dbReference type="CDD" id="cd00082">
    <property type="entry name" value="HisKA"/>
    <property type="match status" value="1"/>
</dbReference>
<evidence type="ECO:0000256" key="18">
    <source>
        <dbReference type="ARBA" id="ARBA00023211"/>
    </source>
</evidence>
<dbReference type="GO" id="GO:0005886">
    <property type="term" value="C:plasma membrane"/>
    <property type="evidence" value="ECO:0007669"/>
    <property type="project" value="UniProtKB-SubCell"/>
</dbReference>
<keyword evidence="18" id="KW-0464">Manganese</keyword>
<evidence type="ECO:0000259" key="24">
    <source>
        <dbReference type="PROSITE" id="PS50885"/>
    </source>
</evidence>
<protein>
    <recommendedName>
        <fullName evidence="19">Signal transduction histidine-protein kinase/phosphatase MprB</fullName>
        <ecNumber evidence="5">2.7.13.3</ecNumber>
    </recommendedName>
    <alternativeName>
        <fullName evidence="20">Mycobacterial persistence regulator B</fullName>
    </alternativeName>
</protein>
<keyword evidence="11" id="KW-0378">Hydrolase</keyword>
<dbReference type="SUPFAM" id="SSF47384">
    <property type="entry name" value="Homodimeric domain of signal transducing histidine kinase"/>
    <property type="match status" value="1"/>
</dbReference>
<evidence type="ECO:0000256" key="12">
    <source>
        <dbReference type="ARBA" id="ARBA00022840"/>
    </source>
</evidence>
<evidence type="ECO:0000256" key="19">
    <source>
        <dbReference type="ARBA" id="ARBA00040454"/>
    </source>
</evidence>
<evidence type="ECO:0000256" key="8">
    <source>
        <dbReference type="ARBA" id="ARBA00022679"/>
    </source>
</evidence>
<comment type="subcellular location">
    <subcellularLocation>
        <location evidence="4">Cell membrane</location>
        <topology evidence="4">Multi-pass membrane protein</topology>
    </subcellularLocation>
</comment>
<keyword evidence="10" id="KW-0418">Kinase</keyword>
<dbReference type="SMART" id="SM00387">
    <property type="entry name" value="HATPase_c"/>
    <property type="match status" value="1"/>
</dbReference>
<feature type="transmembrane region" description="Helical" evidence="22">
    <location>
        <begin position="44"/>
        <end position="66"/>
    </location>
</feature>
<dbReference type="SUPFAM" id="SSF55874">
    <property type="entry name" value="ATPase domain of HSP90 chaperone/DNA topoisomerase II/histidine kinase"/>
    <property type="match status" value="1"/>
</dbReference>
<evidence type="ECO:0000256" key="21">
    <source>
        <dbReference type="SAM" id="Coils"/>
    </source>
</evidence>
<evidence type="ECO:0000256" key="15">
    <source>
        <dbReference type="ARBA" id="ARBA00023012"/>
    </source>
</evidence>
<comment type="cofactor">
    <cofactor evidence="2">
        <name>Mn(2+)</name>
        <dbReference type="ChEBI" id="CHEBI:29035"/>
    </cofactor>
</comment>
<dbReference type="GO" id="GO:0000155">
    <property type="term" value="F:phosphorelay sensor kinase activity"/>
    <property type="evidence" value="ECO:0007669"/>
    <property type="project" value="InterPro"/>
</dbReference>
<dbReference type="GO" id="GO:0005524">
    <property type="term" value="F:ATP binding"/>
    <property type="evidence" value="ECO:0007669"/>
    <property type="project" value="UniProtKB-KW"/>
</dbReference>
<evidence type="ECO:0000256" key="7">
    <source>
        <dbReference type="ARBA" id="ARBA00022553"/>
    </source>
</evidence>
<keyword evidence="21" id="KW-0175">Coiled coil</keyword>
<dbReference type="InterPro" id="IPR003594">
    <property type="entry name" value="HATPase_dom"/>
</dbReference>
<feature type="non-terminal residue" evidence="25">
    <location>
        <position position="1"/>
    </location>
</feature>
<dbReference type="Pfam" id="PF00512">
    <property type="entry name" value="HisKA"/>
    <property type="match status" value="1"/>
</dbReference>
<dbReference type="InterPro" id="IPR036890">
    <property type="entry name" value="HATPase_C_sf"/>
</dbReference>
<dbReference type="Pfam" id="PF02518">
    <property type="entry name" value="HATPase_c"/>
    <property type="match status" value="1"/>
</dbReference>
<evidence type="ECO:0000256" key="3">
    <source>
        <dbReference type="ARBA" id="ARBA00001946"/>
    </source>
</evidence>
<keyword evidence="16" id="KW-0346">Stress response</keyword>
<dbReference type="PANTHER" id="PTHR44936:SF9">
    <property type="entry name" value="SENSOR PROTEIN CREC"/>
    <property type="match status" value="1"/>
</dbReference>
<evidence type="ECO:0000259" key="23">
    <source>
        <dbReference type="PROSITE" id="PS50109"/>
    </source>
</evidence>
<dbReference type="InterPro" id="IPR050980">
    <property type="entry name" value="2C_sensor_his_kinase"/>
</dbReference>
<keyword evidence="22" id="KW-1133">Transmembrane helix</keyword>
<dbReference type="InterPro" id="IPR036097">
    <property type="entry name" value="HisK_dim/P_sf"/>
</dbReference>
<dbReference type="CDD" id="cd06225">
    <property type="entry name" value="HAMP"/>
    <property type="match status" value="1"/>
</dbReference>
<keyword evidence="22" id="KW-0472">Membrane</keyword>
<evidence type="ECO:0000256" key="6">
    <source>
        <dbReference type="ARBA" id="ARBA00022475"/>
    </source>
</evidence>
<keyword evidence="9" id="KW-0547">Nucleotide-binding</keyword>
<gene>
    <name evidence="25" type="ORF">MNBD_ACTINO02-842</name>
</gene>
<keyword evidence="13" id="KW-0460">Magnesium</keyword>
<dbReference type="Gene3D" id="3.30.565.10">
    <property type="entry name" value="Histidine kinase-like ATPase, C-terminal domain"/>
    <property type="match status" value="1"/>
</dbReference>
<comment type="catalytic activity">
    <reaction evidence="1">
        <text>ATP + protein L-histidine = ADP + protein N-phospho-L-histidine.</text>
        <dbReference type="EC" id="2.7.13.3"/>
    </reaction>
</comment>
<feature type="transmembrane region" description="Helical" evidence="22">
    <location>
        <begin position="15"/>
        <end position="38"/>
    </location>
</feature>
<dbReference type="CDD" id="cd00075">
    <property type="entry name" value="HATPase"/>
    <property type="match status" value="1"/>
</dbReference>
<dbReference type="GO" id="GO:0004721">
    <property type="term" value="F:phosphoprotein phosphatase activity"/>
    <property type="evidence" value="ECO:0007669"/>
    <property type="project" value="UniProtKB-KW"/>
</dbReference>
<keyword evidence="14" id="KW-0904">Protein phosphatase</keyword>
<dbReference type="PRINTS" id="PR00344">
    <property type="entry name" value="BCTRLSENSOR"/>
</dbReference>
<keyword evidence="6" id="KW-1003">Cell membrane</keyword>
<dbReference type="Pfam" id="PF00672">
    <property type="entry name" value="HAMP"/>
    <property type="match status" value="1"/>
</dbReference>
<feature type="domain" description="HAMP" evidence="24">
    <location>
        <begin position="67"/>
        <end position="119"/>
    </location>
</feature>
<organism evidence="25">
    <name type="scientific">hydrothermal vent metagenome</name>
    <dbReference type="NCBI Taxonomy" id="652676"/>
    <lineage>
        <taxon>unclassified sequences</taxon>
        <taxon>metagenomes</taxon>
        <taxon>ecological metagenomes</taxon>
    </lineage>
</organism>
<dbReference type="Gene3D" id="1.10.287.130">
    <property type="match status" value="1"/>
</dbReference>
<dbReference type="AlphaFoldDB" id="A0A3B0SLE1"/>
<dbReference type="SMART" id="SM00388">
    <property type="entry name" value="HisKA"/>
    <property type="match status" value="1"/>
</dbReference>
<keyword evidence="7" id="KW-0597">Phosphoprotein</keyword>
<evidence type="ECO:0000256" key="5">
    <source>
        <dbReference type="ARBA" id="ARBA00012438"/>
    </source>
</evidence>
<keyword evidence="15" id="KW-0902">Two-component regulatory system</keyword>
<dbReference type="PROSITE" id="PS50109">
    <property type="entry name" value="HIS_KIN"/>
    <property type="match status" value="1"/>
</dbReference>
<evidence type="ECO:0000256" key="17">
    <source>
        <dbReference type="ARBA" id="ARBA00023026"/>
    </source>
</evidence>
<dbReference type="SMART" id="SM00304">
    <property type="entry name" value="HAMP"/>
    <property type="match status" value="1"/>
</dbReference>
<keyword evidence="22" id="KW-0812">Transmembrane</keyword>
<accession>A0A3B0SLE1</accession>
<evidence type="ECO:0000256" key="1">
    <source>
        <dbReference type="ARBA" id="ARBA00000085"/>
    </source>
</evidence>
<evidence type="ECO:0000256" key="14">
    <source>
        <dbReference type="ARBA" id="ARBA00022912"/>
    </source>
</evidence>
<evidence type="ECO:0000256" key="13">
    <source>
        <dbReference type="ARBA" id="ARBA00022842"/>
    </source>
</evidence>